<dbReference type="Pfam" id="PF12698">
    <property type="entry name" value="ABC2_membrane_3"/>
    <property type="match status" value="1"/>
</dbReference>
<proteinExistence type="predicted"/>
<dbReference type="Proteomes" id="UP000243688">
    <property type="component" value="Unassembled WGS sequence"/>
</dbReference>
<dbReference type="InterPro" id="IPR013525">
    <property type="entry name" value="ABC2_TM"/>
</dbReference>
<feature type="transmembrane region" description="Helical" evidence="6">
    <location>
        <begin position="323"/>
        <end position="343"/>
    </location>
</feature>
<dbReference type="InterPro" id="IPR051449">
    <property type="entry name" value="ABC-2_transporter_component"/>
</dbReference>
<feature type="transmembrane region" description="Helical" evidence="6">
    <location>
        <begin position="240"/>
        <end position="268"/>
    </location>
</feature>
<comment type="subcellular location">
    <subcellularLocation>
        <location evidence="1">Cell membrane</location>
        <topology evidence="1">Multi-pass membrane protein</topology>
    </subcellularLocation>
</comment>
<reference evidence="8 9" key="1">
    <citation type="submission" date="2016-12" db="EMBL/GenBank/DDBJ databases">
        <title>Candidatus Reconcilibacillus cellulovorans genome.</title>
        <authorList>
            <person name="Kolinko S."/>
            <person name="Wu Y.-W."/>
            <person name="Tachea F."/>
            <person name="Denzel E."/>
            <person name="Hiras J."/>
            <person name="Baecker N."/>
            <person name="Chan L.J."/>
            <person name="Eichorst S.A."/>
            <person name="Frey D."/>
            <person name="Adams P.D."/>
            <person name="Pray T."/>
            <person name="Tanjore D."/>
            <person name="Petzold C.J."/>
            <person name="Gladden J.M."/>
            <person name="Simmons B.A."/>
            <person name="Singer S.W."/>
        </authorList>
    </citation>
    <scope>NUCLEOTIDE SEQUENCE [LARGE SCALE GENOMIC DNA]</scope>
    <source>
        <strain evidence="8">JTherm</strain>
    </source>
</reference>
<evidence type="ECO:0000259" key="7">
    <source>
        <dbReference type="Pfam" id="PF12698"/>
    </source>
</evidence>
<dbReference type="PANTHER" id="PTHR30294:SF29">
    <property type="entry name" value="MULTIDRUG ABC TRANSPORTER PERMEASE YBHS-RELATED"/>
    <property type="match status" value="1"/>
</dbReference>
<dbReference type="AlphaFoldDB" id="A0A2A6DXA1"/>
<protein>
    <recommendedName>
        <fullName evidence="7">ABC-2 type transporter transmembrane domain-containing protein</fullName>
    </recommendedName>
</protein>
<dbReference type="GO" id="GO:0005886">
    <property type="term" value="C:plasma membrane"/>
    <property type="evidence" value="ECO:0007669"/>
    <property type="project" value="UniProtKB-SubCell"/>
</dbReference>
<keyword evidence="2" id="KW-1003">Cell membrane</keyword>
<evidence type="ECO:0000256" key="3">
    <source>
        <dbReference type="ARBA" id="ARBA00022692"/>
    </source>
</evidence>
<dbReference type="PANTHER" id="PTHR30294">
    <property type="entry name" value="MEMBRANE COMPONENT OF ABC TRANSPORTER YHHJ-RELATED"/>
    <property type="match status" value="1"/>
</dbReference>
<dbReference type="EMBL" id="MOXJ01000046">
    <property type="protein sequence ID" value="PDO09322.1"/>
    <property type="molecule type" value="Genomic_DNA"/>
</dbReference>
<evidence type="ECO:0000313" key="8">
    <source>
        <dbReference type="EMBL" id="PDO09322.1"/>
    </source>
</evidence>
<feature type="transmembrane region" description="Helical" evidence="6">
    <location>
        <begin position="375"/>
        <end position="398"/>
    </location>
</feature>
<evidence type="ECO:0000256" key="1">
    <source>
        <dbReference type="ARBA" id="ARBA00004651"/>
    </source>
</evidence>
<evidence type="ECO:0000256" key="5">
    <source>
        <dbReference type="ARBA" id="ARBA00023136"/>
    </source>
</evidence>
<evidence type="ECO:0000256" key="4">
    <source>
        <dbReference type="ARBA" id="ARBA00022989"/>
    </source>
</evidence>
<feature type="transmembrane region" description="Helical" evidence="6">
    <location>
        <begin position="350"/>
        <end position="369"/>
    </location>
</feature>
<keyword evidence="4 6" id="KW-1133">Transmembrane helix</keyword>
<feature type="transmembrane region" description="Helical" evidence="6">
    <location>
        <begin position="194"/>
        <end position="220"/>
    </location>
</feature>
<keyword evidence="3 6" id="KW-0812">Transmembrane</keyword>
<dbReference type="GO" id="GO:0140359">
    <property type="term" value="F:ABC-type transporter activity"/>
    <property type="evidence" value="ECO:0007669"/>
    <property type="project" value="InterPro"/>
</dbReference>
<evidence type="ECO:0000256" key="2">
    <source>
        <dbReference type="ARBA" id="ARBA00022475"/>
    </source>
</evidence>
<sequence length="428" mass="47489">MRNLWTVFKFTFLGRFKTKSFVISTLSFAVLITVLCHLPAILSAFNADKPKTIGVLDDATGVAEDLAAYFGRTESSGVRIETFQDRGSKEANEQYAREQVDKKVWTGYLMLEPGQGDFPKAVYASTGTFGLALSEDLVAALQAIRNERILQEASVPQELRQRLNENIALEVRTIATATEDGGTKSDRQYLVEYFLVYALLTLLFIVNSMYGQLIAVGITTEKNSRVMELIVSSISSVQHLFGKVLAFFAIAILQTTIFLAVAAVNLITPDNRDFFKRWNVDPAAVPASLYVYFVLFFVLGFFLYAVLYAMIGSLTSRMEEAGQAAMPVILLLLIAFYIAIFGINAPRSTVVTAASFIPFFTPMVMFLRIGMANPAWWEIALSLVLLLATSLGVGWLAARVYRVGVLMYGKRPSVREIRQAMKSLGSQR</sequence>
<gene>
    <name evidence="8" type="ORF">BLM47_13120</name>
</gene>
<evidence type="ECO:0000256" key="6">
    <source>
        <dbReference type="SAM" id="Phobius"/>
    </source>
</evidence>
<organism evidence="8 9">
    <name type="scientific">Candidatus Reconcilbacillus cellulovorans</name>
    <dbReference type="NCBI Taxonomy" id="1906605"/>
    <lineage>
        <taxon>Bacteria</taxon>
        <taxon>Bacillati</taxon>
        <taxon>Bacillota</taxon>
        <taxon>Bacilli</taxon>
        <taxon>Bacillales</taxon>
        <taxon>Paenibacillaceae</taxon>
        <taxon>Candidatus Reconcilbacillus</taxon>
    </lineage>
</organism>
<accession>A0A2A6DXA1</accession>
<feature type="transmembrane region" description="Helical" evidence="6">
    <location>
        <begin position="289"/>
        <end position="311"/>
    </location>
</feature>
<feature type="transmembrane region" description="Helical" evidence="6">
    <location>
        <begin position="20"/>
        <end position="42"/>
    </location>
</feature>
<feature type="domain" description="ABC-2 type transporter transmembrane" evidence="7">
    <location>
        <begin position="19"/>
        <end position="398"/>
    </location>
</feature>
<evidence type="ECO:0000313" key="9">
    <source>
        <dbReference type="Proteomes" id="UP000243688"/>
    </source>
</evidence>
<name>A0A2A6DXA1_9BACL</name>
<keyword evidence="5 6" id="KW-0472">Membrane</keyword>
<comment type="caution">
    <text evidence="8">The sequence shown here is derived from an EMBL/GenBank/DDBJ whole genome shotgun (WGS) entry which is preliminary data.</text>
</comment>